<reference evidence="2 3" key="1">
    <citation type="submission" date="2018-08" db="EMBL/GenBank/DDBJ databases">
        <title>Diversity &amp; Physiological Properties of Lignin-Decomposing Actinobacteria from Soil.</title>
        <authorList>
            <person name="Roh S.G."/>
            <person name="Kim S.B."/>
        </authorList>
    </citation>
    <scope>NUCLEOTIDE SEQUENCE [LARGE SCALE GENOMIC DNA]</scope>
    <source>
        <strain evidence="2 3">MMS17-GH009</strain>
    </source>
</reference>
<feature type="domain" description="HTH cro/C1-type" evidence="1">
    <location>
        <begin position="16"/>
        <end position="72"/>
    </location>
</feature>
<evidence type="ECO:0000313" key="3">
    <source>
        <dbReference type="Proteomes" id="UP000263377"/>
    </source>
</evidence>
<keyword evidence="3" id="KW-1185">Reference proteome</keyword>
<dbReference type="SUPFAM" id="SSF47413">
    <property type="entry name" value="lambda repressor-like DNA-binding domains"/>
    <property type="match status" value="1"/>
</dbReference>
<dbReference type="PROSITE" id="PS50943">
    <property type="entry name" value="HTH_CROC1"/>
    <property type="match status" value="1"/>
</dbReference>
<sequence length="414" mass="44446">MHMSDLPEELTPGERIRIMRERRGMTRPVLAGLVGRSTDWLKKIENGERAISSHAILLKLAFALDVTDLSVLTGPAGAAQPVSTGRLFHPASTAIWSTLLERGTRPPAPVPAGMTAATYAADVDAGWRLWHQAANNRTAVGNIAPDLIRHGEALARSAGGDDRRTALVGLASAYRLAQQVIAYIGPAEAVWMLGDRAMAAAADADDPAAMGAAAWNLANTMRAVGEHEGAMLMVTTAADRLRPHLADGPQHWRGLYGALHLHAAITEARDGRDGMAWNHWDTADKVAKSLPAGYTELSTVFGRANVDLHAVSVSTELRSSGKALSLADEIDPDSIPSTERRTRLWVDAARSHMHRGDRTAALHVMGIALRISPETVRFTPQARSVAAELWRKSPRAMRAETLELAEAVGITTGV</sequence>
<dbReference type="CDD" id="cd00093">
    <property type="entry name" value="HTH_XRE"/>
    <property type="match status" value="1"/>
</dbReference>
<name>A0A372ZM62_9ACTN</name>
<dbReference type="AlphaFoldDB" id="A0A372ZM62"/>
<evidence type="ECO:0000259" key="1">
    <source>
        <dbReference type="PROSITE" id="PS50943"/>
    </source>
</evidence>
<accession>A0A372ZM62</accession>
<dbReference type="Proteomes" id="UP000263377">
    <property type="component" value="Unassembled WGS sequence"/>
</dbReference>
<dbReference type="InterPro" id="IPR001387">
    <property type="entry name" value="Cro/C1-type_HTH"/>
</dbReference>
<dbReference type="GO" id="GO:0003677">
    <property type="term" value="F:DNA binding"/>
    <property type="evidence" value="ECO:0007669"/>
    <property type="project" value="InterPro"/>
</dbReference>
<dbReference type="Pfam" id="PF13560">
    <property type="entry name" value="HTH_31"/>
    <property type="match status" value="1"/>
</dbReference>
<protein>
    <submittedName>
        <fullName evidence="2">XRE family transcriptional regulator</fullName>
    </submittedName>
</protein>
<organism evidence="2 3">
    <name type="scientific">Kitasatospora xanthocidica</name>
    <dbReference type="NCBI Taxonomy" id="83382"/>
    <lineage>
        <taxon>Bacteria</taxon>
        <taxon>Bacillati</taxon>
        <taxon>Actinomycetota</taxon>
        <taxon>Actinomycetes</taxon>
        <taxon>Kitasatosporales</taxon>
        <taxon>Streptomycetaceae</taxon>
        <taxon>Kitasatospora</taxon>
    </lineage>
</organism>
<gene>
    <name evidence="2" type="ORF">DR950_03185</name>
</gene>
<dbReference type="Gene3D" id="1.10.260.40">
    <property type="entry name" value="lambda repressor-like DNA-binding domains"/>
    <property type="match status" value="1"/>
</dbReference>
<comment type="caution">
    <text evidence="2">The sequence shown here is derived from an EMBL/GenBank/DDBJ whole genome shotgun (WGS) entry which is preliminary data.</text>
</comment>
<dbReference type="InterPro" id="IPR010982">
    <property type="entry name" value="Lambda_DNA-bd_dom_sf"/>
</dbReference>
<evidence type="ECO:0000313" key="2">
    <source>
        <dbReference type="EMBL" id="RGD56926.1"/>
    </source>
</evidence>
<dbReference type="EMBL" id="QVIG01000001">
    <property type="protein sequence ID" value="RGD56926.1"/>
    <property type="molecule type" value="Genomic_DNA"/>
</dbReference>
<proteinExistence type="predicted"/>